<protein>
    <recommendedName>
        <fullName evidence="3">Protein FAR1-RELATED SEQUENCE</fullName>
    </recommendedName>
</protein>
<comment type="caution">
    <text evidence="1">The sequence shown here is derived from an EMBL/GenBank/DDBJ whole genome shotgun (WGS) entry which is preliminary data.</text>
</comment>
<dbReference type="EMBL" id="BAABME010011349">
    <property type="protein sequence ID" value="GAA0183616.1"/>
    <property type="molecule type" value="Genomic_DNA"/>
</dbReference>
<name>A0AAV3RUU2_LITER</name>
<organism evidence="1 2">
    <name type="scientific">Lithospermum erythrorhizon</name>
    <name type="common">Purple gromwell</name>
    <name type="synonym">Lithospermum officinale var. erythrorhizon</name>
    <dbReference type="NCBI Taxonomy" id="34254"/>
    <lineage>
        <taxon>Eukaryota</taxon>
        <taxon>Viridiplantae</taxon>
        <taxon>Streptophyta</taxon>
        <taxon>Embryophyta</taxon>
        <taxon>Tracheophyta</taxon>
        <taxon>Spermatophyta</taxon>
        <taxon>Magnoliopsida</taxon>
        <taxon>eudicotyledons</taxon>
        <taxon>Gunneridae</taxon>
        <taxon>Pentapetalae</taxon>
        <taxon>asterids</taxon>
        <taxon>lamiids</taxon>
        <taxon>Boraginales</taxon>
        <taxon>Boraginaceae</taxon>
        <taxon>Boraginoideae</taxon>
        <taxon>Lithospermeae</taxon>
        <taxon>Lithospermum</taxon>
    </lineage>
</organism>
<evidence type="ECO:0000313" key="2">
    <source>
        <dbReference type="Proteomes" id="UP001454036"/>
    </source>
</evidence>
<gene>
    <name evidence="1" type="ORF">LIER_30994</name>
</gene>
<proteinExistence type="predicted"/>
<accession>A0AAV3RUU2</accession>
<keyword evidence="2" id="KW-1185">Reference proteome</keyword>
<sequence>MKDKVCLVIENQFHEIKTKIASEQIRVSRKFEIELFEELKTRVSEFAMEELYRQYELAISNELPFECKNHFQMTMGLPCSHMIKIAMDKGEPLRLGDIHPQWRIDTRSFVDGTLEDDEISCLLEKLR</sequence>
<dbReference type="AlphaFoldDB" id="A0AAV3RUU2"/>
<dbReference type="Proteomes" id="UP001454036">
    <property type="component" value="Unassembled WGS sequence"/>
</dbReference>
<reference evidence="1 2" key="1">
    <citation type="submission" date="2024-01" db="EMBL/GenBank/DDBJ databases">
        <title>The complete chloroplast genome sequence of Lithospermum erythrorhizon: insights into the phylogenetic relationship among Boraginaceae species and the maternal lineages of purple gromwells.</title>
        <authorList>
            <person name="Okada T."/>
            <person name="Watanabe K."/>
        </authorList>
    </citation>
    <scope>NUCLEOTIDE SEQUENCE [LARGE SCALE GENOMIC DNA]</scope>
</reference>
<evidence type="ECO:0000313" key="1">
    <source>
        <dbReference type="EMBL" id="GAA0183616.1"/>
    </source>
</evidence>
<evidence type="ECO:0008006" key="3">
    <source>
        <dbReference type="Google" id="ProtNLM"/>
    </source>
</evidence>